<feature type="region of interest" description="Disordered" evidence="1">
    <location>
        <begin position="101"/>
        <end position="208"/>
    </location>
</feature>
<name>A0A0C3FLD0_PILCF</name>
<feature type="compositionally biased region" description="Polar residues" evidence="1">
    <location>
        <begin position="171"/>
        <end position="184"/>
    </location>
</feature>
<proteinExistence type="predicted"/>
<reference evidence="2 3" key="1">
    <citation type="submission" date="2014-04" db="EMBL/GenBank/DDBJ databases">
        <authorList>
            <consortium name="DOE Joint Genome Institute"/>
            <person name="Kuo A."/>
            <person name="Tarkka M."/>
            <person name="Buscot F."/>
            <person name="Kohler A."/>
            <person name="Nagy L.G."/>
            <person name="Floudas D."/>
            <person name="Copeland A."/>
            <person name="Barry K.W."/>
            <person name="Cichocki N."/>
            <person name="Veneault-Fourrey C."/>
            <person name="LaButti K."/>
            <person name="Lindquist E.A."/>
            <person name="Lipzen A."/>
            <person name="Lundell T."/>
            <person name="Morin E."/>
            <person name="Murat C."/>
            <person name="Sun H."/>
            <person name="Tunlid A."/>
            <person name="Henrissat B."/>
            <person name="Grigoriev I.V."/>
            <person name="Hibbett D.S."/>
            <person name="Martin F."/>
            <person name="Nordberg H.P."/>
            <person name="Cantor M.N."/>
            <person name="Hua S.X."/>
        </authorList>
    </citation>
    <scope>NUCLEOTIDE SEQUENCE [LARGE SCALE GENOMIC DNA]</scope>
    <source>
        <strain evidence="2 3">F 1598</strain>
    </source>
</reference>
<feature type="compositionally biased region" description="Polar residues" evidence="1">
    <location>
        <begin position="125"/>
        <end position="149"/>
    </location>
</feature>
<evidence type="ECO:0000313" key="2">
    <source>
        <dbReference type="EMBL" id="KIM84840.1"/>
    </source>
</evidence>
<evidence type="ECO:0000313" key="3">
    <source>
        <dbReference type="Proteomes" id="UP000054166"/>
    </source>
</evidence>
<gene>
    <name evidence="2" type="ORF">PILCRDRAFT_817637</name>
</gene>
<dbReference type="EMBL" id="KN832986">
    <property type="protein sequence ID" value="KIM84840.1"/>
    <property type="molecule type" value="Genomic_DNA"/>
</dbReference>
<accession>A0A0C3FLD0</accession>
<reference evidence="3" key="2">
    <citation type="submission" date="2015-01" db="EMBL/GenBank/DDBJ databases">
        <title>Evolutionary Origins and Diversification of the Mycorrhizal Mutualists.</title>
        <authorList>
            <consortium name="DOE Joint Genome Institute"/>
            <consortium name="Mycorrhizal Genomics Consortium"/>
            <person name="Kohler A."/>
            <person name="Kuo A."/>
            <person name="Nagy L.G."/>
            <person name="Floudas D."/>
            <person name="Copeland A."/>
            <person name="Barry K.W."/>
            <person name="Cichocki N."/>
            <person name="Veneault-Fourrey C."/>
            <person name="LaButti K."/>
            <person name="Lindquist E.A."/>
            <person name="Lipzen A."/>
            <person name="Lundell T."/>
            <person name="Morin E."/>
            <person name="Murat C."/>
            <person name="Riley R."/>
            <person name="Ohm R."/>
            <person name="Sun H."/>
            <person name="Tunlid A."/>
            <person name="Henrissat B."/>
            <person name="Grigoriev I.V."/>
            <person name="Hibbett D.S."/>
            <person name="Martin F."/>
        </authorList>
    </citation>
    <scope>NUCLEOTIDE SEQUENCE [LARGE SCALE GENOMIC DNA]</scope>
    <source>
        <strain evidence="3">F 1598</strain>
    </source>
</reference>
<sequence length="225" mass="24676">MSPSQPVGDIEVTVPRHNAQRIGAKLQAEVEASARSQGKRVDASQPDYDNTLAQAIESASEWNSLLMTARAERGPLWDVGTQQFLVDKGSDLYYDATPLLEVQQQERGDESRSRRTSNVHPHANQMHSQDLYRSNSHGQPQPSPHRSSVNQPQTQTQNPYPYGGSPIPSRFPSQGGFNSVSPGQFYNGRDTGSPVRPGMGMGHDVMSGMGRRVTRGMADDGYHGM</sequence>
<dbReference type="HOGENOM" id="CLU_051038_0_0_1"/>
<evidence type="ECO:0000256" key="1">
    <source>
        <dbReference type="SAM" id="MobiDB-lite"/>
    </source>
</evidence>
<feature type="compositionally biased region" description="Low complexity" evidence="1">
    <location>
        <begin position="150"/>
        <end position="162"/>
    </location>
</feature>
<dbReference type="STRING" id="765440.A0A0C3FLD0"/>
<dbReference type="Proteomes" id="UP000054166">
    <property type="component" value="Unassembled WGS sequence"/>
</dbReference>
<dbReference type="AlphaFoldDB" id="A0A0C3FLD0"/>
<protein>
    <submittedName>
        <fullName evidence="2">Uncharacterized protein</fullName>
    </submittedName>
</protein>
<feature type="region of interest" description="Disordered" evidence="1">
    <location>
        <begin position="27"/>
        <end position="47"/>
    </location>
</feature>
<keyword evidence="3" id="KW-1185">Reference proteome</keyword>
<dbReference type="OrthoDB" id="5550090at2759"/>
<feature type="compositionally biased region" description="Basic and acidic residues" evidence="1">
    <location>
        <begin position="104"/>
        <end position="113"/>
    </location>
</feature>
<dbReference type="InParanoid" id="A0A0C3FLD0"/>
<organism evidence="2 3">
    <name type="scientific">Piloderma croceum (strain F 1598)</name>
    <dbReference type="NCBI Taxonomy" id="765440"/>
    <lineage>
        <taxon>Eukaryota</taxon>
        <taxon>Fungi</taxon>
        <taxon>Dikarya</taxon>
        <taxon>Basidiomycota</taxon>
        <taxon>Agaricomycotina</taxon>
        <taxon>Agaricomycetes</taxon>
        <taxon>Agaricomycetidae</taxon>
        <taxon>Atheliales</taxon>
        <taxon>Atheliaceae</taxon>
        <taxon>Piloderma</taxon>
    </lineage>
</organism>